<evidence type="ECO:0000313" key="3">
    <source>
        <dbReference type="Proteomes" id="UP001139125"/>
    </source>
</evidence>
<dbReference type="Proteomes" id="UP001139125">
    <property type="component" value="Unassembled WGS sequence"/>
</dbReference>
<dbReference type="SUPFAM" id="SSF82185">
    <property type="entry name" value="Histone H3 K4-specific methyltransferase SET7/9 N-terminal domain"/>
    <property type="match status" value="1"/>
</dbReference>
<dbReference type="RefSeq" id="WP_255133687.1">
    <property type="nucleotide sequence ID" value="NZ_CP175953.1"/>
</dbReference>
<keyword evidence="3" id="KW-1185">Reference proteome</keyword>
<dbReference type="AlphaFoldDB" id="A0A9X2L2D1"/>
<dbReference type="PROSITE" id="PS51257">
    <property type="entry name" value="PROKAR_LIPOPROTEIN"/>
    <property type="match status" value="1"/>
</dbReference>
<sequence length="254" mass="29622">MKAQSPVISFFAALICLLIVGACSDQEVKEEHYFLDGYDHLEFRDSTGLPVPPNQYIVSTQVNGVRMYDIRDTTLILFNTRAKEPYRGYIRTFDSRDYNLQGEFENGEMFRLRYWYASRRLGMDADYRKNTGSIWDKLGRLAISWNADELYFIDPATQKITQIRTDTMTSYYNKSGELTSYTVRTDTSFVQYYADGQPRFKFPYSEVGPRSGQVRRWHPNGQVQVTGQYKDGEQSGVWIEYDSLGNEIKRESYD</sequence>
<evidence type="ECO:0000313" key="2">
    <source>
        <dbReference type="EMBL" id="MCP9291066.1"/>
    </source>
</evidence>
<dbReference type="Gene3D" id="3.90.930.1">
    <property type="match status" value="1"/>
</dbReference>
<evidence type="ECO:0008006" key="4">
    <source>
        <dbReference type="Google" id="ProtNLM"/>
    </source>
</evidence>
<organism evidence="2 3">
    <name type="scientific">Gracilimonas sediminicola</name>
    <dbReference type="NCBI Taxonomy" id="2952158"/>
    <lineage>
        <taxon>Bacteria</taxon>
        <taxon>Pseudomonadati</taxon>
        <taxon>Balneolota</taxon>
        <taxon>Balneolia</taxon>
        <taxon>Balneolales</taxon>
        <taxon>Balneolaceae</taxon>
        <taxon>Gracilimonas</taxon>
    </lineage>
</organism>
<protein>
    <recommendedName>
        <fullName evidence="4">Antitoxin component YwqK of the YwqJK toxin-antitoxin module</fullName>
    </recommendedName>
</protein>
<feature type="chain" id="PRO_5040951881" description="Antitoxin component YwqK of the YwqJK toxin-antitoxin module" evidence="1">
    <location>
        <begin position="25"/>
        <end position="254"/>
    </location>
</feature>
<gene>
    <name evidence="2" type="ORF">NM125_05680</name>
</gene>
<proteinExistence type="predicted"/>
<evidence type="ECO:0000256" key="1">
    <source>
        <dbReference type="SAM" id="SignalP"/>
    </source>
</evidence>
<comment type="caution">
    <text evidence="2">The sequence shown here is derived from an EMBL/GenBank/DDBJ whole genome shotgun (WGS) entry which is preliminary data.</text>
</comment>
<dbReference type="EMBL" id="JANDBC010000001">
    <property type="protein sequence ID" value="MCP9291066.1"/>
    <property type="molecule type" value="Genomic_DNA"/>
</dbReference>
<accession>A0A9X2L2D1</accession>
<reference evidence="2" key="1">
    <citation type="submission" date="2022-06" db="EMBL/GenBank/DDBJ databases">
        <title>Gracilimonas sp. CAU 1638 isolated from sea sediment.</title>
        <authorList>
            <person name="Kim W."/>
        </authorList>
    </citation>
    <scope>NUCLEOTIDE SEQUENCE</scope>
    <source>
        <strain evidence="2">CAU 1638</strain>
    </source>
</reference>
<keyword evidence="1" id="KW-0732">Signal</keyword>
<feature type="signal peptide" evidence="1">
    <location>
        <begin position="1"/>
        <end position="24"/>
    </location>
</feature>
<name>A0A9X2L2D1_9BACT</name>